<dbReference type="GO" id="GO:0005737">
    <property type="term" value="C:cytoplasm"/>
    <property type="evidence" value="ECO:0007669"/>
    <property type="project" value="UniProtKB-ARBA"/>
</dbReference>
<evidence type="ECO:0000313" key="9">
    <source>
        <dbReference type="Proteomes" id="UP001328107"/>
    </source>
</evidence>
<evidence type="ECO:0000256" key="1">
    <source>
        <dbReference type="ARBA" id="ARBA00012452"/>
    </source>
</evidence>
<dbReference type="CDD" id="cd03039">
    <property type="entry name" value="GST_N_Sigma_like"/>
    <property type="match status" value="1"/>
</dbReference>
<feature type="domain" description="GST C-terminal" evidence="7">
    <location>
        <begin position="84"/>
        <end position="209"/>
    </location>
</feature>
<comment type="catalytic activity">
    <reaction evidence="4">
        <text>RX + glutathione = an S-substituted glutathione + a halide anion + H(+)</text>
        <dbReference type="Rhea" id="RHEA:16437"/>
        <dbReference type="ChEBI" id="CHEBI:15378"/>
        <dbReference type="ChEBI" id="CHEBI:16042"/>
        <dbReference type="ChEBI" id="CHEBI:17792"/>
        <dbReference type="ChEBI" id="CHEBI:57925"/>
        <dbReference type="ChEBI" id="CHEBI:90779"/>
        <dbReference type="EC" id="2.5.1.18"/>
    </reaction>
</comment>
<dbReference type="InterPro" id="IPR036249">
    <property type="entry name" value="Thioredoxin-like_sf"/>
</dbReference>
<evidence type="ECO:0000256" key="4">
    <source>
        <dbReference type="ARBA" id="ARBA00047960"/>
    </source>
</evidence>
<dbReference type="PANTHER" id="PTHR11571:SF224">
    <property type="entry name" value="HEMATOPOIETIC PROSTAGLANDIN D SYNTHASE"/>
    <property type="match status" value="1"/>
</dbReference>
<dbReference type="SFLD" id="SFLDG00363">
    <property type="entry name" value="AMPS_(cytGST):_Alpha-__Mu-__Pi"/>
    <property type="match status" value="1"/>
</dbReference>
<dbReference type="GO" id="GO:0006749">
    <property type="term" value="P:glutathione metabolic process"/>
    <property type="evidence" value="ECO:0007669"/>
    <property type="project" value="TreeGrafter"/>
</dbReference>
<sequence length="209" mass="23912">MPSYKLRYFDIRGIGEVSRQIFFLSGTPFGDERIQFEDWDRNSRIKKGTPFGTLPVLEIDGEVIPTSCTINRYLAKQFGFAGKSPFQGALVDALADQFMDYFEEVKKFLLISNGIWEGEVDEAIRQRAERGVANHFPLIEEFVKVHGSDGYCVGGSLTWVDLLLTDHFRSLIHYFPDVLSPFPVLTHVVETIGSDPRLSEWRKEHESIF</sequence>
<evidence type="ECO:0000256" key="5">
    <source>
        <dbReference type="ARBA" id="ARBA00078118"/>
    </source>
</evidence>
<keyword evidence="2" id="KW-0808">Transferase</keyword>
<dbReference type="SUPFAM" id="SSF47616">
    <property type="entry name" value="GST C-terminal domain-like"/>
    <property type="match status" value="1"/>
</dbReference>
<dbReference type="InterPro" id="IPR050213">
    <property type="entry name" value="GST_superfamily"/>
</dbReference>
<dbReference type="AlphaFoldDB" id="A0AAN5I075"/>
<protein>
    <recommendedName>
        <fullName evidence="1">glutathione transferase</fullName>
        <ecNumber evidence="1">2.5.1.18</ecNumber>
    </recommendedName>
    <alternativeName>
        <fullName evidence="5">GST class-sigma</fullName>
    </alternativeName>
</protein>
<feature type="domain" description="GST N-terminal" evidence="6">
    <location>
        <begin position="2"/>
        <end position="82"/>
    </location>
</feature>
<dbReference type="PANTHER" id="PTHR11571">
    <property type="entry name" value="GLUTATHIONE S-TRANSFERASE"/>
    <property type="match status" value="1"/>
</dbReference>
<dbReference type="SFLD" id="SFLDG01205">
    <property type="entry name" value="AMPS.1"/>
    <property type="match status" value="1"/>
</dbReference>
<comment type="similarity">
    <text evidence="3">Belongs to the GST superfamily. Sigma family.</text>
</comment>
<evidence type="ECO:0000259" key="7">
    <source>
        <dbReference type="PROSITE" id="PS50405"/>
    </source>
</evidence>
<dbReference type="CDD" id="cd03192">
    <property type="entry name" value="GST_C_Sigma_like"/>
    <property type="match status" value="1"/>
</dbReference>
<dbReference type="Pfam" id="PF14497">
    <property type="entry name" value="GST_C_3"/>
    <property type="match status" value="1"/>
</dbReference>
<organism evidence="8 9">
    <name type="scientific">Pristionchus mayeri</name>
    <dbReference type="NCBI Taxonomy" id="1317129"/>
    <lineage>
        <taxon>Eukaryota</taxon>
        <taxon>Metazoa</taxon>
        <taxon>Ecdysozoa</taxon>
        <taxon>Nematoda</taxon>
        <taxon>Chromadorea</taxon>
        <taxon>Rhabditida</taxon>
        <taxon>Rhabditina</taxon>
        <taxon>Diplogasteromorpha</taxon>
        <taxon>Diplogasteroidea</taxon>
        <taxon>Neodiplogasteridae</taxon>
        <taxon>Pristionchus</taxon>
    </lineage>
</organism>
<gene>
    <name evidence="8" type="ORF">PMAYCL1PPCAC_17264</name>
</gene>
<evidence type="ECO:0000259" key="6">
    <source>
        <dbReference type="PROSITE" id="PS50404"/>
    </source>
</evidence>
<dbReference type="Proteomes" id="UP001328107">
    <property type="component" value="Unassembled WGS sequence"/>
</dbReference>
<evidence type="ECO:0000256" key="2">
    <source>
        <dbReference type="ARBA" id="ARBA00022679"/>
    </source>
</evidence>
<dbReference type="GO" id="GO:0004364">
    <property type="term" value="F:glutathione transferase activity"/>
    <property type="evidence" value="ECO:0007669"/>
    <property type="project" value="UniProtKB-EC"/>
</dbReference>
<comment type="caution">
    <text evidence="8">The sequence shown here is derived from an EMBL/GenBank/DDBJ whole genome shotgun (WGS) entry which is preliminary data.</text>
</comment>
<dbReference type="PROSITE" id="PS50405">
    <property type="entry name" value="GST_CTER"/>
    <property type="match status" value="1"/>
</dbReference>
<dbReference type="SUPFAM" id="SSF52833">
    <property type="entry name" value="Thioredoxin-like"/>
    <property type="match status" value="1"/>
</dbReference>
<dbReference type="InterPro" id="IPR004045">
    <property type="entry name" value="Glutathione_S-Trfase_N"/>
</dbReference>
<proteinExistence type="inferred from homology"/>
<evidence type="ECO:0000313" key="8">
    <source>
        <dbReference type="EMBL" id="GMR47069.1"/>
    </source>
</evidence>
<dbReference type="Gene3D" id="1.20.1050.10">
    <property type="match status" value="1"/>
</dbReference>
<keyword evidence="9" id="KW-1185">Reference proteome</keyword>
<dbReference type="FunFam" id="3.40.30.10:FF:000258">
    <property type="entry name" value="Glutathione S-transferase"/>
    <property type="match status" value="1"/>
</dbReference>
<dbReference type="PROSITE" id="PS50404">
    <property type="entry name" value="GST_NTER"/>
    <property type="match status" value="1"/>
</dbReference>
<accession>A0AAN5I075</accession>
<dbReference type="Gene3D" id="3.40.30.10">
    <property type="entry name" value="Glutaredoxin"/>
    <property type="match status" value="1"/>
</dbReference>
<dbReference type="InterPro" id="IPR004046">
    <property type="entry name" value="GST_C"/>
</dbReference>
<name>A0AAN5I075_9BILA</name>
<dbReference type="InterPro" id="IPR040079">
    <property type="entry name" value="Glutathione_S-Trfase"/>
</dbReference>
<dbReference type="EC" id="2.5.1.18" evidence="1"/>
<dbReference type="EMBL" id="BTRK01000004">
    <property type="protein sequence ID" value="GMR47069.1"/>
    <property type="molecule type" value="Genomic_DNA"/>
</dbReference>
<dbReference type="Pfam" id="PF13409">
    <property type="entry name" value="GST_N_2"/>
    <property type="match status" value="1"/>
</dbReference>
<dbReference type="InterPro" id="IPR036282">
    <property type="entry name" value="Glutathione-S-Trfase_C_sf"/>
</dbReference>
<dbReference type="SFLD" id="SFLDS00019">
    <property type="entry name" value="Glutathione_Transferase_(cytos"/>
    <property type="match status" value="1"/>
</dbReference>
<reference evidence="9" key="1">
    <citation type="submission" date="2022-10" db="EMBL/GenBank/DDBJ databases">
        <title>Genome assembly of Pristionchus species.</title>
        <authorList>
            <person name="Yoshida K."/>
            <person name="Sommer R.J."/>
        </authorList>
    </citation>
    <scope>NUCLEOTIDE SEQUENCE [LARGE SCALE GENOMIC DNA]</scope>
    <source>
        <strain evidence="9">RS5460</strain>
    </source>
</reference>
<dbReference type="FunFam" id="1.20.1050.10:FF:000031">
    <property type="entry name" value="Glutathione S-Transferase"/>
    <property type="match status" value="1"/>
</dbReference>
<dbReference type="InterPro" id="IPR010987">
    <property type="entry name" value="Glutathione-S-Trfase_C-like"/>
</dbReference>
<evidence type="ECO:0000256" key="3">
    <source>
        <dbReference type="ARBA" id="ARBA00038317"/>
    </source>
</evidence>